<dbReference type="PROSITE" id="PS50853">
    <property type="entry name" value="FN3"/>
    <property type="match status" value="1"/>
</dbReference>
<feature type="transmembrane region" description="Helical" evidence="1">
    <location>
        <begin position="487"/>
        <end position="504"/>
    </location>
</feature>
<dbReference type="EMBL" id="UYSL01021707">
    <property type="protein sequence ID" value="VDL78957.1"/>
    <property type="molecule type" value="Genomic_DNA"/>
</dbReference>
<evidence type="ECO:0000256" key="1">
    <source>
        <dbReference type="SAM" id="Phobius"/>
    </source>
</evidence>
<dbReference type="GO" id="GO:0016020">
    <property type="term" value="C:membrane"/>
    <property type="evidence" value="ECO:0007669"/>
    <property type="project" value="InterPro"/>
</dbReference>
<feature type="transmembrane region" description="Helical" evidence="1">
    <location>
        <begin position="574"/>
        <end position="596"/>
    </location>
</feature>
<dbReference type="InterPro" id="IPR013783">
    <property type="entry name" value="Ig-like_fold"/>
</dbReference>
<dbReference type="InterPro" id="IPR036116">
    <property type="entry name" value="FN3_sf"/>
</dbReference>
<protein>
    <submittedName>
        <fullName evidence="5">Fibronectin type-III domain-containing protein</fullName>
    </submittedName>
</protein>
<feature type="domain" description="Fibronectin type-III" evidence="2">
    <location>
        <begin position="141"/>
        <end position="230"/>
    </location>
</feature>
<dbReference type="SUPFAM" id="SSF49313">
    <property type="entry name" value="Cadherin-like"/>
    <property type="match status" value="1"/>
</dbReference>
<feature type="transmembrane region" description="Helical" evidence="1">
    <location>
        <begin position="525"/>
        <end position="548"/>
    </location>
</feature>
<dbReference type="GO" id="GO:0005509">
    <property type="term" value="F:calcium ion binding"/>
    <property type="evidence" value="ECO:0007669"/>
    <property type="project" value="InterPro"/>
</dbReference>
<dbReference type="Proteomes" id="UP000271162">
    <property type="component" value="Unassembled WGS sequence"/>
</dbReference>
<dbReference type="SUPFAM" id="SSF49265">
    <property type="entry name" value="Fibronectin type III"/>
    <property type="match status" value="1"/>
</dbReference>
<dbReference type="Gene3D" id="2.60.40.10">
    <property type="entry name" value="Immunoglobulins"/>
    <property type="match status" value="1"/>
</dbReference>
<dbReference type="CDD" id="cd00063">
    <property type="entry name" value="FN3"/>
    <property type="match status" value="1"/>
</dbReference>
<dbReference type="WBParaSite" id="NBR_0001536201-mRNA-1">
    <property type="protein sequence ID" value="NBR_0001536201-mRNA-1"/>
    <property type="gene ID" value="NBR_0001536201"/>
</dbReference>
<dbReference type="InterPro" id="IPR003961">
    <property type="entry name" value="FN3_dom"/>
</dbReference>
<gene>
    <name evidence="3" type="ORF">NBR_LOCUS15363</name>
</gene>
<keyword evidence="1" id="KW-0472">Membrane</keyword>
<keyword evidence="1" id="KW-0812">Transmembrane</keyword>
<keyword evidence="1" id="KW-1133">Transmembrane helix</keyword>
<evidence type="ECO:0000313" key="3">
    <source>
        <dbReference type="EMBL" id="VDL78957.1"/>
    </source>
</evidence>
<evidence type="ECO:0000313" key="4">
    <source>
        <dbReference type="Proteomes" id="UP000271162"/>
    </source>
</evidence>
<evidence type="ECO:0000259" key="2">
    <source>
        <dbReference type="PROSITE" id="PS50853"/>
    </source>
</evidence>
<keyword evidence="4" id="KW-1185">Reference proteome</keyword>
<feature type="transmembrane region" description="Helical" evidence="1">
    <location>
        <begin position="427"/>
        <end position="448"/>
    </location>
</feature>
<sequence>MGVELQRRFETMKNCFGQLETDVEWLEYQSSRSAFYTASDLPAVKPTGDLSGTLHLLCTGNQMHSLHFRVHVTHRNHHPPTFTHDQAYFSLESDGTVLLKEELGTLTAFKPIRMEVLAIDYGSPQLFTLANVTIVPVTVSPIQNLRVNVATEDYQIFEWEAPSYGHPDKYRLAIAKGESMHYEEELDSRRTVALTKVAISPSGNFTFKVTAVDANGETPSEWQRFTVFQNDNCQPEKTIDTFGGLDWREASANATIQVPCPYNTESDKQKVERSCEWNKQLGRAVWARQKEVDKCKTQSSVLTHLGMLGTFAQNANGVSTIHTVARFIRDLLSVPAFSTDPTATAHFDQRIAEHAALVIDSAEMWSILSEFSDRLPSPFTLVSSALGLHLKSMQWVKDSENFDSVLGTKCRVKETFFFDESDALRDLGVLLPTVTTFISMICSIFLLFMAAVQKNNSVDFAMLVYLFFVFMILVVGDPFALSPALHLILQFSILSVTATLYLVLRIDYTLISQLRLFRVFERIDWLFLINYLSPTVLFCALCFSYAVWNIYLGSLWRSRHRGSSDRFLSLTPSIQASLVSLPTLIFLGAFVVLFVFRERSTVVAIVYSLTEILMRYLFEREEDGSTQSLERKRDISRALLDHVDVAKSNDENNSMRSDSGSPSYYRMPQNLYDRAPMVSIV</sequence>
<dbReference type="InterPro" id="IPR015919">
    <property type="entry name" value="Cadherin-like_sf"/>
</dbReference>
<proteinExistence type="predicted"/>
<reference evidence="3 4" key="2">
    <citation type="submission" date="2018-11" db="EMBL/GenBank/DDBJ databases">
        <authorList>
            <consortium name="Pathogen Informatics"/>
        </authorList>
    </citation>
    <scope>NUCLEOTIDE SEQUENCE [LARGE SCALE GENOMIC DNA]</scope>
</reference>
<reference evidence="5" key="1">
    <citation type="submission" date="2016-04" db="UniProtKB">
        <authorList>
            <consortium name="WormBaseParasite"/>
        </authorList>
    </citation>
    <scope>IDENTIFICATION</scope>
</reference>
<name>A0A158R2A2_NIPBR</name>
<dbReference type="AlphaFoldDB" id="A0A158R2A2"/>
<organism evidence="5">
    <name type="scientific">Nippostrongylus brasiliensis</name>
    <name type="common">Rat hookworm</name>
    <dbReference type="NCBI Taxonomy" id="27835"/>
    <lineage>
        <taxon>Eukaryota</taxon>
        <taxon>Metazoa</taxon>
        <taxon>Ecdysozoa</taxon>
        <taxon>Nematoda</taxon>
        <taxon>Chromadorea</taxon>
        <taxon>Rhabditida</taxon>
        <taxon>Rhabditina</taxon>
        <taxon>Rhabditomorpha</taxon>
        <taxon>Strongyloidea</taxon>
        <taxon>Heligmosomidae</taxon>
        <taxon>Nippostrongylus</taxon>
    </lineage>
</organism>
<accession>A0A158R2A2</accession>
<evidence type="ECO:0000313" key="5">
    <source>
        <dbReference type="WBParaSite" id="NBR_0001536201-mRNA-1"/>
    </source>
</evidence>
<feature type="transmembrane region" description="Helical" evidence="1">
    <location>
        <begin position="460"/>
        <end position="481"/>
    </location>
</feature>